<dbReference type="AlphaFoldDB" id="A0A841TBR4"/>
<evidence type="ECO:0000313" key="1">
    <source>
        <dbReference type="EMBL" id="MBB6678913.1"/>
    </source>
</evidence>
<dbReference type="Proteomes" id="UP000574133">
    <property type="component" value="Unassembled WGS sequence"/>
</dbReference>
<dbReference type="RefSeq" id="WP_185180179.1">
    <property type="nucleotide sequence ID" value="NZ_CBCSEP010000032.1"/>
</dbReference>
<accession>A0A841TBR4</accession>
<name>A0A841TBR4_9BACL</name>
<protein>
    <submittedName>
        <fullName evidence="1">Uncharacterized protein</fullName>
    </submittedName>
</protein>
<proteinExistence type="predicted"/>
<comment type="caution">
    <text evidence="1">The sequence shown here is derived from an EMBL/GenBank/DDBJ whole genome shotgun (WGS) entry which is preliminary data.</text>
</comment>
<evidence type="ECO:0000313" key="2">
    <source>
        <dbReference type="Proteomes" id="UP000574133"/>
    </source>
</evidence>
<gene>
    <name evidence="1" type="ORF">H4Q31_16610</name>
</gene>
<dbReference type="EMBL" id="JACJVN010000064">
    <property type="protein sequence ID" value="MBB6678913.1"/>
    <property type="molecule type" value="Genomic_DNA"/>
</dbReference>
<sequence length="110" mass="11899">MSLLGKEWEIKLEMLRAIARSQDALARMLDSAADVTGASGLSATLLKEHVHVLTHMQRALLDSVAGTSWRSPVLGQPAPPWLSQQVYDGSIISQRHAEVIRLDAETGAIG</sequence>
<keyword evidence="2" id="KW-1185">Reference proteome</keyword>
<organism evidence="1 2">
    <name type="scientific">Cohnella lubricantis</name>
    <dbReference type="NCBI Taxonomy" id="2163172"/>
    <lineage>
        <taxon>Bacteria</taxon>
        <taxon>Bacillati</taxon>
        <taxon>Bacillota</taxon>
        <taxon>Bacilli</taxon>
        <taxon>Bacillales</taxon>
        <taxon>Paenibacillaceae</taxon>
        <taxon>Cohnella</taxon>
    </lineage>
</organism>
<reference evidence="1 2" key="1">
    <citation type="submission" date="2020-08" db="EMBL/GenBank/DDBJ databases">
        <title>Cohnella phylogeny.</title>
        <authorList>
            <person name="Dunlap C."/>
        </authorList>
    </citation>
    <scope>NUCLEOTIDE SEQUENCE [LARGE SCALE GENOMIC DNA]</scope>
    <source>
        <strain evidence="1 2">DSM 103658</strain>
    </source>
</reference>